<name>A0A1E5C8G1_9GAMM</name>
<evidence type="ECO:0000313" key="2">
    <source>
        <dbReference type="Proteomes" id="UP000095039"/>
    </source>
</evidence>
<dbReference type="AlphaFoldDB" id="A0A1E5C8G1"/>
<dbReference type="Gene3D" id="3.40.630.30">
    <property type="match status" value="1"/>
</dbReference>
<protein>
    <submittedName>
        <fullName evidence="1">GNAT family N-acetyltransferase</fullName>
    </submittedName>
</protein>
<dbReference type="InterPro" id="IPR007434">
    <property type="entry name" value="FemAB-like"/>
</dbReference>
<dbReference type="GO" id="GO:0016740">
    <property type="term" value="F:transferase activity"/>
    <property type="evidence" value="ECO:0007669"/>
    <property type="project" value="UniProtKB-KW"/>
</dbReference>
<accession>A0A1E5C8G1</accession>
<dbReference type="RefSeq" id="WP_016960365.1">
    <property type="nucleotide sequence ID" value="NZ_AJWN02000043.1"/>
</dbReference>
<dbReference type="Proteomes" id="UP000095039">
    <property type="component" value="Unassembled WGS sequence"/>
</dbReference>
<sequence>MDNKQSDTKNLTCRAVPTIDAFKEDEWNSLLKDDYPFARHAFFVALEKSEAIGHKSGWAAQYLTVYRGNTLVGAMPCFVKSHPYGEYVFDWSWAEAYEDAGIEYYPKLVCAIPFTPAAGPRLLIVEGEDLQEITTYLLGGMRSLIDQIDCSGAHILFPTQADLPSLTQRGFLERRAVQFHWFNRNYLTFDDFLATLTSRRRKNIRKERKSIGDQCVDVKMLDGDTAAPSDWATFYRFYQRTYLKRSGHTGYLNQAFFERIGASLGKSLVLALAYVNDEPVAGALYFKSSDTLYGRYWGCLAEYENLHFELCYYQGIEYCIQHGLERFDAGAQGEHKLMRGFEPVYTYSAHYLQHQGFHQAIGDYLQREHTLIKQYLDDAKTHLPYRSDLI</sequence>
<reference evidence="1 2" key="1">
    <citation type="journal article" date="2012" name="Science">
        <title>Ecological populations of bacteria act as socially cohesive units of antibiotic production and resistance.</title>
        <authorList>
            <person name="Cordero O.X."/>
            <person name="Wildschutte H."/>
            <person name="Kirkup B."/>
            <person name="Proehl S."/>
            <person name="Ngo L."/>
            <person name="Hussain F."/>
            <person name="Le Roux F."/>
            <person name="Mincer T."/>
            <person name="Polz M.F."/>
        </authorList>
    </citation>
    <scope>NUCLEOTIDE SEQUENCE [LARGE SCALE GENOMIC DNA]</scope>
    <source>
        <strain evidence="1 2">FF-454</strain>
    </source>
</reference>
<proteinExistence type="predicted"/>
<evidence type="ECO:0000313" key="1">
    <source>
        <dbReference type="EMBL" id="OEE61766.1"/>
    </source>
</evidence>
<dbReference type="PANTHER" id="PTHR47017:SF1">
    <property type="entry name" value="ACYL-COA"/>
    <property type="match status" value="1"/>
</dbReference>
<gene>
    <name evidence="1" type="ORF">A1OK_08385</name>
</gene>
<dbReference type="Pfam" id="PF04339">
    <property type="entry name" value="FemAB_like"/>
    <property type="match status" value="1"/>
</dbReference>
<dbReference type="InterPro" id="IPR016181">
    <property type="entry name" value="Acyl_CoA_acyltransferase"/>
</dbReference>
<dbReference type="PANTHER" id="PTHR47017">
    <property type="entry name" value="ACYL-COA"/>
    <property type="match status" value="1"/>
</dbReference>
<comment type="caution">
    <text evidence="1">The sequence shown here is derived from an EMBL/GenBank/DDBJ whole genome shotgun (WGS) entry which is preliminary data.</text>
</comment>
<dbReference type="SUPFAM" id="SSF55729">
    <property type="entry name" value="Acyl-CoA N-acyltransferases (Nat)"/>
    <property type="match status" value="1"/>
</dbReference>
<keyword evidence="2" id="KW-1185">Reference proteome</keyword>
<organism evidence="1 2">
    <name type="scientific">Enterovibrio norvegicus FF-454</name>
    <dbReference type="NCBI Taxonomy" id="1185651"/>
    <lineage>
        <taxon>Bacteria</taxon>
        <taxon>Pseudomonadati</taxon>
        <taxon>Pseudomonadota</taxon>
        <taxon>Gammaproteobacteria</taxon>
        <taxon>Vibrionales</taxon>
        <taxon>Vibrionaceae</taxon>
        <taxon>Enterovibrio</taxon>
    </lineage>
</organism>
<dbReference type="EMBL" id="AJWN02000043">
    <property type="protein sequence ID" value="OEE61766.1"/>
    <property type="molecule type" value="Genomic_DNA"/>
</dbReference>